<organism evidence="1 2">
    <name type="scientific">Bacillus altitudinis</name>
    <dbReference type="NCBI Taxonomy" id="293387"/>
    <lineage>
        <taxon>Bacteria</taxon>
        <taxon>Bacillati</taxon>
        <taxon>Bacillota</taxon>
        <taxon>Bacilli</taxon>
        <taxon>Bacillales</taxon>
        <taxon>Bacillaceae</taxon>
        <taxon>Bacillus</taxon>
    </lineage>
</organism>
<name>A0A653VE73_BACAB</name>
<dbReference type="Proteomes" id="UP000433089">
    <property type="component" value="Unassembled WGS sequence"/>
</dbReference>
<evidence type="ECO:0000313" key="1">
    <source>
        <dbReference type="EMBL" id="VXC04473.1"/>
    </source>
</evidence>
<accession>A0A653VE73</accession>
<sequence length="58" mass="6536">MKFVFVASKLMKAKEVIEVCNERFSEEGEIALAKAELQVKARLGLEQRKKQQAPTLTA</sequence>
<dbReference type="EMBL" id="CABWLH010000010">
    <property type="protein sequence ID" value="VXC04473.1"/>
    <property type="molecule type" value="Genomic_DNA"/>
</dbReference>
<gene>
    <name evidence="1" type="ORF">BACI348_50119</name>
</gene>
<proteinExistence type="predicted"/>
<dbReference type="AlphaFoldDB" id="A0A653VE73"/>
<protein>
    <submittedName>
        <fullName evidence="1">Uncharacterized protein</fullName>
    </submittedName>
</protein>
<evidence type="ECO:0000313" key="2">
    <source>
        <dbReference type="Proteomes" id="UP000433089"/>
    </source>
</evidence>
<dbReference type="RefSeq" id="WP_159159923.1">
    <property type="nucleotide sequence ID" value="NZ_JAMYEG010000004.1"/>
</dbReference>
<reference evidence="1 2" key="1">
    <citation type="submission" date="2019-10" db="EMBL/GenBank/DDBJ databases">
        <authorList>
            <person name="Karimi E."/>
        </authorList>
    </citation>
    <scope>NUCLEOTIDE SEQUENCE [LARGE SCALE GENOMIC DNA]</scope>
    <source>
        <strain evidence="1">Bacillus sp. 348</strain>
    </source>
</reference>